<evidence type="ECO:0000313" key="3">
    <source>
        <dbReference type="Proteomes" id="UP000830375"/>
    </source>
</evidence>
<proteinExistence type="predicted"/>
<dbReference type="Pfam" id="PF22938">
    <property type="entry name" value="Integrase_p58_C"/>
    <property type="match status" value="1"/>
</dbReference>
<evidence type="ECO:0000259" key="1">
    <source>
        <dbReference type="Pfam" id="PF22938"/>
    </source>
</evidence>
<dbReference type="SUPFAM" id="SSF56672">
    <property type="entry name" value="DNA/RNA polymerases"/>
    <property type="match status" value="1"/>
</dbReference>
<comment type="caution">
    <text evidence="2">The sequence shown here is derived from an EMBL/GenBank/DDBJ whole genome shotgun (WGS) entry which is preliminary data.</text>
</comment>
<dbReference type="InterPro" id="IPR054465">
    <property type="entry name" value="Integrase_p58-like_C"/>
</dbReference>
<sequence length="309" mass="34487">MLKEEFLCTGSSEKTNVIDLVSRIRERLCKACTLVKEALSLSQEKMKRSFDQKAVVRNFLPGEKVLVLIPTPGSALTAQFSGPYVIQSKVVETDYIIRTPERRRKTRLCHVNMLKWYLSRADAVDGNIKVSVCDSVNERVLLQNQAFPTDDVDDGLNVSMEVLSGGCLKNSEVLLTLSSQLSYLSNEQQQDIRKLLESFPNLFNDVPLGTSVILHDINVGNALPVKQHAYRCPISKREAMKLEVTYLLQNGFAIPSSSPWSSPCVLMPKANGSFRFCTDFQKINSITVHDAFPLPRIDDCIDNLGAASE</sequence>
<feature type="domain" description="Integrase p58-like C-terminal" evidence="1">
    <location>
        <begin position="82"/>
        <end position="115"/>
    </location>
</feature>
<name>A0ABQ8L455_LABRO</name>
<protein>
    <submittedName>
        <fullName evidence="2">Transposon Ty3-I Gag-Pol polyprotein</fullName>
    </submittedName>
</protein>
<dbReference type="EMBL" id="JACTAM010002502">
    <property type="protein sequence ID" value="KAI2644501.1"/>
    <property type="molecule type" value="Genomic_DNA"/>
</dbReference>
<reference evidence="2 3" key="1">
    <citation type="submission" date="2022-01" db="EMBL/GenBank/DDBJ databases">
        <title>A high-quality chromosome-level genome assembly of rohu carp, Labeo rohita.</title>
        <authorList>
            <person name="Arick M.A. II"/>
            <person name="Hsu C.-Y."/>
            <person name="Magbanua Z."/>
            <person name="Pechanova O."/>
            <person name="Grover C."/>
            <person name="Miller E."/>
            <person name="Thrash A."/>
            <person name="Ezzel L."/>
            <person name="Alam S."/>
            <person name="Benzie J."/>
            <person name="Hamilton M."/>
            <person name="Karsi A."/>
            <person name="Lawrence M.L."/>
            <person name="Peterson D.G."/>
        </authorList>
    </citation>
    <scope>NUCLEOTIDE SEQUENCE [LARGE SCALE GENOMIC DNA]</scope>
    <source>
        <strain evidence="3">BAU-BD-2019</strain>
        <tissue evidence="2">Blood</tissue>
    </source>
</reference>
<dbReference type="Proteomes" id="UP000830375">
    <property type="component" value="Unassembled WGS sequence"/>
</dbReference>
<gene>
    <name evidence="2" type="ORF">H4Q32_028513</name>
</gene>
<dbReference type="InterPro" id="IPR043502">
    <property type="entry name" value="DNA/RNA_pol_sf"/>
</dbReference>
<dbReference type="PANTHER" id="PTHR37984">
    <property type="entry name" value="PROTEIN CBG26694"/>
    <property type="match status" value="1"/>
</dbReference>
<accession>A0ABQ8L455</accession>
<dbReference type="PANTHER" id="PTHR37984:SF5">
    <property type="entry name" value="PROTEIN NYNRIN-LIKE"/>
    <property type="match status" value="1"/>
</dbReference>
<dbReference type="Gene3D" id="3.10.10.10">
    <property type="entry name" value="HIV Type 1 Reverse Transcriptase, subunit A, domain 1"/>
    <property type="match status" value="1"/>
</dbReference>
<evidence type="ECO:0000313" key="2">
    <source>
        <dbReference type="EMBL" id="KAI2644501.1"/>
    </source>
</evidence>
<dbReference type="InterPro" id="IPR050951">
    <property type="entry name" value="Retrovirus_Pol_polyprotein"/>
</dbReference>
<keyword evidence="3" id="KW-1185">Reference proteome</keyword>
<organism evidence="2 3">
    <name type="scientific">Labeo rohita</name>
    <name type="common">Indian major carp</name>
    <name type="synonym">Cyprinus rohita</name>
    <dbReference type="NCBI Taxonomy" id="84645"/>
    <lineage>
        <taxon>Eukaryota</taxon>
        <taxon>Metazoa</taxon>
        <taxon>Chordata</taxon>
        <taxon>Craniata</taxon>
        <taxon>Vertebrata</taxon>
        <taxon>Euteleostomi</taxon>
        <taxon>Actinopterygii</taxon>
        <taxon>Neopterygii</taxon>
        <taxon>Teleostei</taxon>
        <taxon>Ostariophysi</taxon>
        <taxon>Cypriniformes</taxon>
        <taxon>Cyprinidae</taxon>
        <taxon>Labeoninae</taxon>
        <taxon>Labeonini</taxon>
        <taxon>Labeo</taxon>
    </lineage>
</organism>